<name>A0A2U1CU00_9GAMM</name>
<keyword evidence="1" id="KW-1133">Transmembrane helix</keyword>
<dbReference type="PROSITE" id="PS00409">
    <property type="entry name" value="PROKAR_NTER_METHYL"/>
    <property type="match status" value="1"/>
</dbReference>
<dbReference type="EMBL" id="QEKQ01000009">
    <property type="protein sequence ID" value="PVY70319.1"/>
    <property type="molecule type" value="Genomic_DNA"/>
</dbReference>
<dbReference type="InterPro" id="IPR012902">
    <property type="entry name" value="N_methyl_site"/>
</dbReference>
<dbReference type="Proteomes" id="UP000245887">
    <property type="component" value="Unassembled WGS sequence"/>
</dbReference>
<keyword evidence="1" id="KW-0472">Membrane</keyword>
<dbReference type="Pfam" id="PF07963">
    <property type="entry name" value="N_methyl"/>
    <property type="match status" value="1"/>
</dbReference>
<evidence type="ECO:0000313" key="3">
    <source>
        <dbReference type="Proteomes" id="UP000245887"/>
    </source>
</evidence>
<dbReference type="PANTHER" id="PTHR30093:SF7">
    <property type="entry name" value="MSHA MAJOR PILIN SUBUNIT MSHA"/>
    <property type="match status" value="1"/>
</dbReference>
<sequence length="156" mass="15459">MNTGRGKEEGFTLIELVMVIVILGILAAFALPRFADLGGDARAATLQGAIGSVKSAAGIAHSACLARSSCDESSAGQTVSLEGTSVDMNGGYPAAAAGGIDVAAQIQDDFVLGTASGTTIQISADDGSGSALTDCNFTYDESDGTVDPTSVTTSGC</sequence>
<protein>
    <submittedName>
        <fullName evidence="2">MSHA pilin protein MshA</fullName>
    </submittedName>
</protein>
<dbReference type="OrthoDB" id="5654254at2"/>
<proteinExistence type="predicted"/>
<dbReference type="AlphaFoldDB" id="A0A2U1CU00"/>
<dbReference type="NCBIfam" id="TIGR02532">
    <property type="entry name" value="IV_pilin_GFxxxE"/>
    <property type="match status" value="1"/>
</dbReference>
<organism evidence="2 3">
    <name type="scientific">Tamilnaduibacter salinus</name>
    <dbReference type="NCBI Taxonomy" id="1484056"/>
    <lineage>
        <taxon>Bacteria</taxon>
        <taxon>Pseudomonadati</taxon>
        <taxon>Pseudomonadota</taxon>
        <taxon>Gammaproteobacteria</taxon>
        <taxon>Pseudomonadales</taxon>
        <taxon>Marinobacteraceae</taxon>
        <taxon>Tamilnaduibacter</taxon>
    </lineage>
</organism>
<gene>
    <name evidence="2" type="ORF">C8D92_10971</name>
</gene>
<reference evidence="2 3" key="1">
    <citation type="submission" date="2018-04" db="EMBL/GenBank/DDBJ databases">
        <title>Genomic Encyclopedia of Type Strains, Phase IV (KMG-IV): sequencing the most valuable type-strain genomes for metagenomic binning, comparative biology and taxonomic classification.</title>
        <authorList>
            <person name="Goeker M."/>
        </authorList>
    </citation>
    <scope>NUCLEOTIDE SEQUENCE [LARGE SCALE GENOMIC DNA]</scope>
    <source>
        <strain evidence="2 3">DSM 28688</strain>
    </source>
</reference>
<feature type="transmembrane region" description="Helical" evidence="1">
    <location>
        <begin position="12"/>
        <end position="31"/>
    </location>
</feature>
<evidence type="ECO:0000256" key="1">
    <source>
        <dbReference type="SAM" id="Phobius"/>
    </source>
</evidence>
<dbReference type="SUPFAM" id="SSF54523">
    <property type="entry name" value="Pili subunits"/>
    <property type="match status" value="1"/>
</dbReference>
<dbReference type="PANTHER" id="PTHR30093">
    <property type="entry name" value="GENERAL SECRETION PATHWAY PROTEIN G"/>
    <property type="match status" value="1"/>
</dbReference>
<dbReference type="InterPro" id="IPR045584">
    <property type="entry name" value="Pilin-like"/>
</dbReference>
<evidence type="ECO:0000313" key="2">
    <source>
        <dbReference type="EMBL" id="PVY70319.1"/>
    </source>
</evidence>
<dbReference type="Gene3D" id="3.30.700.10">
    <property type="entry name" value="Glycoprotein, Type 4 Pilin"/>
    <property type="match status" value="1"/>
</dbReference>
<accession>A0A2U1CU00</accession>
<keyword evidence="1" id="KW-0812">Transmembrane</keyword>
<dbReference type="RefSeq" id="WP_116919644.1">
    <property type="nucleotide sequence ID" value="NZ_QEKQ01000009.1"/>
</dbReference>
<comment type="caution">
    <text evidence="2">The sequence shown here is derived from an EMBL/GenBank/DDBJ whole genome shotgun (WGS) entry which is preliminary data.</text>
</comment>